<dbReference type="CDD" id="cd04301">
    <property type="entry name" value="NAT_SF"/>
    <property type="match status" value="1"/>
</dbReference>
<dbReference type="EMBL" id="LDTZ01000023">
    <property type="protein sequence ID" value="KNA89603.1"/>
    <property type="molecule type" value="Genomic_DNA"/>
</dbReference>
<evidence type="ECO:0000313" key="2">
    <source>
        <dbReference type="EMBL" id="KNA89603.1"/>
    </source>
</evidence>
<organism evidence="2 3">
    <name type="scientific">Gordonia jacobaea</name>
    <dbReference type="NCBI Taxonomy" id="122202"/>
    <lineage>
        <taxon>Bacteria</taxon>
        <taxon>Bacillati</taxon>
        <taxon>Actinomycetota</taxon>
        <taxon>Actinomycetes</taxon>
        <taxon>Mycobacteriales</taxon>
        <taxon>Gordoniaceae</taxon>
        <taxon>Gordonia</taxon>
    </lineage>
</organism>
<dbReference type="PROSITE" id="PS51186">
    <property type="entry name" value="GNAT"/>
    <property type="match status" value="1"/>
</dbReference>
<gene>
    <name evidence="2" type="ORF">ABW18_19490</name>
</gene>
<accession>A0ABR5I7J1</accession>
<dbReference type="InterPro" id="IPR016181">
    <property type="entry name" value="Acyl_CoA_acyltransferase"/>
</dbReference>
<proteinExistence type="predicted"/>
<dbReference type="SUPFAM" id="SSF55729">
    <property type="entry name" value="Acyl-CoA N-acyltransferases (Nat)"/>
    <property type="match status" value="1"/>
</dbReference>
<evidence type="ECO:0000259" key="1">
    <source>
        <dbReference type="PROSITE" id="PS51186"/>
    </source>
</evidence>
<sequence length="255" mass="27748">MWTPERVRAESIRWTSSWHPVGSRHLDIDGYEFYVLDGTATLLNYHGTQRDPIVVLDEAAAHARRLDARRVRFTRAPGLFGGIDDAELERRDATTIAVRDIVALKTAAEIVDRIPTPDGVVARRVDDDAGIAEFARISLDAWGFPPPILDDAAARDATPPGLFVAGVDSHGSLEPAGAGGYTLEGEVARMWGGAVLPAHRGRGVYRALIVARLHDARRRGASLGLVHAETATSSPLLQRMGFRKFGERAIIEFGV</sequence>
<protein>
    <submittedName>
        <fullName evidence="2">Acetyltransferase</fullName>
    </submittedName>
</protein>
<feature type="domain" description="N-acetyltransferase" evidence="1">
    <location>
        <begin position="120"/>
        <end position="255"/>
    </location>
</feature>
<evidence type="ECO:0000313" key="3">
    <source>
        <dbReference type="Proteomes" id="UP000037247"/>
    </source>
</evidence>
<reference evidence="2 3" key="1">
    <citation type="submission" date="2015-05" db="EMBL/GenBank/DDBJ databases">
        <title>Draft genome sequence of the bacterium Gordonia jacobaea a new member of the Gordonia genus.</title>
        <authorList>
            <person name="Jimenez-Galisteo G."/>
            <person name="Dominguez A."/>
            <person name="Munoz E."/>
            <person name="Vinas M."/>
        </authorList>
    </citation>
    <scope>NUCLEOTIDE SEQUENCE [LARGE SCALE GENOMIC DNA]</scope>
    <source>
        <strain evidence="3">mv1</strain>
    </source>
</reference>
<keyword evidence="3" id="KW-1185">Reference proteome</keyword>
<name>A0ABR5I7J1_9ACTN</name>
<dbReference type="Gene3D" id="3.40.630.30">
    <property type="match status" value="1"/>
</dbReference>
<comment type="caution">
    <text evidence="2">The sequence shown here is derived from an EMBL/GenBank/DDBJ whole genome shotgun (WGS) entry which is preliminary data.</text>
</comment>
<dbReference type="Proteomes" id="UP000037247">
    <property type="component" value="Unassembled WGS sequence"/>
</dbReference>
<dbReference type="Pfam" id="PF00583">
    <property type="entry name" value="Acetyltransf_1"/>
    <property type="match status" value="1"/>
</dbReference>
<dbReference type="InterPro" id="IPR000182">
    <property type="entry name" value="GNAT_dom"/>
</dbReference>